<dbReference type="KEGG" id="dol:Dole_2203"/>
<accession>A8ZUH5</accession>
<keyword evidence="2" id="KW-0472">Membrane</keyword>
<dbReference type="EMBL" id="CP000859">
    <property type="protein sequence ID" value="ABW68007.1"/>
    <property type="molecule type" value="Genomic_DNA"/>
</dbReference>
<evidence type="ECO:0000256" key="1">
    <source>
        <dbReference type="SAM" id="MobiDB-lite"/>
    </source>
</evidence>
<evidence type="ECO:0000313" key="3">
    <source>
        <dbReference type="EMBL" id="ABW68007.1"/>
    </source>
</evidence>
<proteinExistence type="predicted"/>
<dbReference type="STRING" id="96561.Dole_2203"/>
<keyword evidence="2" id="KW-1133">Transmembrane helix</keyword>
<evidence type="ECO:0000256" key="2">
    <source>
        <dbReference type="SAM" id="Phobius"/>
    </source>
</evidence>
<evidence type="ECO:0000313" key="4">
    <source>
        <dbReference type="Proteomes" id="UP000008561"/>
    </source>
</evidence>
<keyword evidence="2" id="KW-0812">Transmembrane</keyword>
<gene>
    <name evidence="3" type="ordered locus">Dole_2203</name>
</gene>
<feature type="transmembrane region" description="Helical" evidence="2">
    <location>
        <begin position="15"/>
        <end position="41"/>
    </location>
</feature>
<keyword evidence="4" id="KW-1185">Reference proteome</keyword>
<sequence length="271" mass="28507">MFVSEHGRLVHVKHFVRYVAIAAGVFIVSLLVSLCCFLLFLNERSKTEKLSGDLASARQEVRVLVDRNDALLARIAALTATDTPSGTPAEPDAVADTGEKGAAPDDAASEAATVAIENLRVVQTSDTHASRIEFAVKKVGDSSDTVSGRVFVVLEGDTGAGPRTVVAPAVALNDGVPAQPGRGQYFSIARFKPVSMTVNIENPHELETATVYIFSTDGELLYEAIFPVKVVREAPAASADPSERPDHMAFVPGPFNVSIPVAGSAGALSPP</sequence>
<dbReference type="eggNOG" id="ENOG5032M64">
    <property type="taxonomic scope" value="Bacteria"/>
</dbReference>
<feature type="region of interest" description="Disordered" evidence="1">
    <location>
        <begin position="82"/>
        <end position="107"/>
    </location>
</feature>
<protein>
    <submittedName>
        <fullName evidence="3">Uncharacterized protein</fullName>
    </submittedName>
</protein>
<reference evidence="3 4" key="1">
    <citation type="submission" date="2007-10" db="EMBL/GenBank/DDBJ databases">
        <title>Complete sequence of Desulfococcus oleovorans Hxd3.</title>
        <authorList>
            <consortium name="US DOE Joint Genome Institute"/>
            <person name="Copeland A."/>
            <person name="Lucas S."/>
            <person name="Lapidus A."/>
            <person name="Barry K."/>
            <person name="Glavina del Rio T."/>
            <person name="Dalin E."/>
            <person name="Tice H."/>
            <person name="Pitluck S."/>
            <person name="Kiss H."/>
            <person name="Brettin T."/>
            <person name="Bruce D."/>
            <person name="Detter J.C."/>
            <person name="Han C."/>
            <person name="Schmutz J."/>
            <person name="Larimer F."/>
            <person name="Land M."/>
            <person name="Hauser L."/>
            <person name="Kyrpides N."/>
            <person name="Kim E."/>
            <person name="Wawrik B."/>
            <person name="Richardson P."/>
        </authorList>
    </citation>
    <scope>NUCLEOTIDE SEQUENCE [LARGE SCALE GENOMIC DNA]</scope>
    <source>
        <strain evidence="4">DSM 6200 / JCM 39069 / Hxd3</strain>
    </source>
</reference>
<dbReference type="HOGENOM" id="CLU_1025749_0_0_7"/>
<dbReference type="Proteomes" id="UP000008561">
    <property type="component" value="Chromosome"/>
</dbReference>
<name>A8ZUH5_DESOH</name>
<organism evidence="3 4">
    <name type="scientific">Desulfosudis oleivorans (strain DSM 6200 / JCM 39069 / Hxd3)</name>
    <name type="common">Desulfococcus oleovorans</name>
    <dbReference type="NCBI Taxonomy" id="96561"/>
    <lineage>
        <taxon>Bacteria</taxon>
        <taxon>Pseudomonadati</taxon>
        <taxon>Thermodesulfobacteriota</taxon>
        <taxon>Desulfobacteria</taxon>
        <taxon>Desulfobacterales</taxon>
        <taxon>Desulfosudaceae</taxon>
        <taxon>Desulfosudis</taxon>
    </lineage>
</organism>
<dbReference type="AlphaFoldDB" id="A8ZUH5"/>